<sequence length="614" mass="65792">MSGNEAPRSKSIEEQTRADSRRRRQERKKAQLGALKTGVWDRCLYRVPGKGRYCAQHRSKHSASFCGTHMGETAEKGKRVPCPVDPNHTVFEQQLSSHVKICNLALQQARMVAQPYYSEGINSGPPLLPGEEEEEKNKEKEEEDRGDVAVVAAVAAAAALDDAFVVDLLSRVEAAHRDLVGEIPTEVLDPPEVQALHRGLVGPAGGDNGHGENGPSVLHVEMGAGKGTLGQSIATAFPGSDVTMVERSSVRRKAENRLEGVSTRARIDIRDLNMGGLPSLTAEGDDRPVVAVAKHLCGVATDLALRAMLTLPPRPESRDADDGGHVGNGDPTAAPAAATTRVGGVAIATCCHHVCNWRDYVGRDFLTQQGFSARDFEAMRRISAWISLEPDAGARKNNRYPDDRHPGVTSSPSFCRKTPGETASVAARSRRPAAETRKLEPVLEPGGGDCPRPGEREAYGWSGGGPGEAREGTWTEQLCGEREDSLERARETNRGHSSSPPWHTTPAPTFMTASTPSSLHSPTSDNANANTSIGDGSDVLDANTSIGNGSEVLAPLTPSEKAVAARGCKRLLDRGRRAFIEERLGLRSEIVHFVGSDVTPENALLLGFRAEEGP</sequence>
<dbReference type="Pfam" id="PF05253">
    <property type="entry name" value="zf-U11-48K"/>
    <property type="match status" value="1"/>
</dbReference>
<keyword evidence="2 12" id="KW-0489">Methyltransferase</keyword>
<comment type="catalytic activity">
    <reaction evidence="11 12">
        <text>adenosine(4) in tRNA(His) + S-adenosyl-L-methionine = 2'-O-methyladenosine(4) in tRNA(His) + S-adenosyl-L-homocysteine + H(+)</text>
        <dbReference type="Rhea" id="RHEA:43196"/>
        <dbReference type="Rhea" id="RHEA-COMP:10401"/>
        <dbReference type="Rhea" id="RHEA-COMP:10402"/>
        <dbReference type="ChEBI" id="CHEBI:15378"/>
        <dbReference type="ChEBI" id="CHEBI:57856"/>
        <dbReference type="ChEBI" id="CHEBI:59789"/>
        <dbReference type="ChEBI" id="CHEBI:74411"/>
        <dbReference type="ChEBI" id="CHEBI:74477"/>
        <dbReference type="EC" id="2.1.1.225"/>
    </reaction>
</comment>
<keyword evidence="4 12" id="KW-0949">S-adenosyl-L-methionine</keyword>
<evidence type="ECO:0000256" key="9">
    <source>
        <dbReference type="ARBA" id="ARBA00048165"/>
    </source>
</evidence>
<dbReference type="OrthoDB" id="258806at2759"/>
<dbReference type="InterPro" id="IPR007871">
    <property type="entry name" value="Methyltransferase_TRM13"/>
</dbReference>
<gene>
    <name evidence="15" type="ORF">Esi_0294_0009</name>
</gene>
<feature type="region of interest" description="Disordered" evidence="13">
    <location>
        <begin position="121"/>
        <end position="146"/>
    </location>
</feature>
<dbReference type="EC" id="2.1.1.225" evidence="12"/>
<comment type="function">
    <text evidence="12">tRNA methylase which 2'-O-methylates cytidine(4) in tRNA(Pro) and tRNA(Gly)(GCC), and adenosine(4) in tRNA(His).</text>
</comment>
<keyword evidence="5 12" id="KW-0819">tRNA processing</keyword>
<dbReference type="STRING" id="2880.D7FVJ5"/>
<evidence type="ECO:0000256" key="2">
    <source>
        <dbReference type="ARBA" id="ARBA00022603"/>
    </source>
</evidence>
<evidence type="ECO:0000256" key="13">
    <source>
        <dbReference type="SAM" id="MobiDB-lite"/>
    </source>
</evidence>
<dbReference type="InterPro" id="IPR039044">
    <property type="entry name" value="Trm13"/>
</dbReference>
<reference evidence="15 16" key="1">
    <citation type="journal article" date="2010" name="Nature">
        <title>The Ectocarpus genome and the independent evolution of multicellularity in brown algae.</title>
        <authorList>
            <person name="Cock J.M."/>
            <person name="Sterck L."/>
            <person name="Rouze P."/>
            <person name="Scornet D."/>
            <person name="Allen A.E."/>
            <person name="Amoutzias G."/>
            <person name="Anthouard V."/>
            <person name="Artiguenave F."/>
            <person name="Aury J.M."/>
            <person name="Badger J.H."/>
            <person name="Beszteri B."/>
            <person name="Billiau K."/>
            <person name="Bonnet E."/>
            <person name="Bothwell J.H."/>
            <person name="Bowler C."/>
            <person name="Boyen C."/>
            <person name="Brownlee C."/>
            <person name="Carrano C.J."/>
            <person name="Charrier B."/>
            <person name="Cho G.Y."/>
            <person name="Coelho S.M."/>
            <person name="Collen J."/>
            <person name="Corre E."/>
            <person name="Da Silva C."/>
            <person name="Delage L."/>
            <person name="Delaroque N."/>
            <person name="Dittami S.M."/>
            <person name="Doulbeau S."/>
            <person name="Elias M."/>
            <person name="Farnham G."/>
            <person name="Gachon C.M."/>
            <person name="Gschloessl B."/>
            <person name="Heesch S."/>
            <person name="Jabbari K."/>
            <person name="Jubin C."/>
            <person name="Kawai H."/>
            <person name="Kimura K."/>
            <person name="Kloareg B."/>
            <person name="Kupper F.C."/>
            <person name="Lang D."/>
            <person name="Le Bail A."/>
            <person name="Leblanc C."/>
            <person name="Lerouge P."/>
            <person name="Lohr M."/>
            <person name="Lopez P.J."/>
            <person name="Martens C."/>
            <person name="Maumus F."/>
            <person name="Michel G."/>
            <person name="Miranda-Saavedra D."/>
            <person name="Morales J."/>
            <person name="Moreau H."/>
            <person name="Motomura T."/>
            <person name="Nagasato C."/>
            <person name="Napoli C.A."/>
            <person name="Nelson D.R."/>
            <person name="Nyvall-Collen P."/>
            <person name="Peters A.F."/>
            <person name="Pommier C."/>
            <person name="Potin P."/>
            <person name="Poulain J."/>
            <person name="Quesneville H."/>
            <person name="Read B."/>
            <person name="Rensing S.A."/>
            <person name="Ritter A."/>
            <person name="Rousvoal S."/>
            <person name="Samanta M."/>
            <person name="Samson G."/>
            <person name="Schroeder D.C."/>
            <person name="Segurens B."/>
            <person name="Strittmatter M."/>
            <person name="Tonon T."/>
            <person name="Tregear J.W."/>
            <person name="Valentin K."/>
            <person name="von Dassow P."/>
            <person name="Yamagishi T."/>
            <person name="Van de Peer Y."/>
            <person name="Wincker P."/>
        </authorList>
    </citation>
    <scope>NUCLEOTIDE SEQUENCE [LARGE SCALE GENOMIC DNA]</scope>
    <source>
        <strain evidence="16">Ec32 / CCAP1310/4</strain>
    </source>
</reference>
<comment type="catalytic activity">
    <reaction evidence="9 12">
        <text>cytidine(4) in tRNA(Pro) + S-adenosyl-L-methionine = 2'-O-methylcytidine(4) in tRNA(Pro) + S-adenosyl-L-homocysteine + H(+)</text>
        <dbReference type="Rhea" id="RHEA:32767"/>
        <dbReference type="Rhea" id="RHEA-COMP:10397"/>
        <dbReference type="Rhea" id="RHEA-COMP:10398"/>
        <dbReference type="ChEBI" id="CHEBI:15378"/>
        <dbReference type="ChEBI" id="CHEBI:57856"/>
        <dbReference type="ChEBI" id="CHEBI:59789"/>
        <dbReference type="ChEBI" id="CHEBI:74495"/>
        <dbReference type="ChEBI" id="CHEBI:82748"/>
        <dbReference type="EC" id="2.1.1.225"/>
    </reaction>
</comment>
<dbReference type="eggNOG" id="KOG2811">
    <property type="taxonomic scope" value="Eukaryota"/>
</dbReference>
<dbReference type="AlphaFoldDB" id="D7FVJ5"/>
<feature type="region of interest" description="Disordered" evidence="13">
    <location>
        <begin position="393"/>
        <end position="534"/>
    </location>
</feature>
<dbReference type="PANTHER" id="PTHR12998:SF0">
    <property type="entry name" value="TRNA:M(4)X MODIFICATION ENZYME TRM13 HOMOLOG"/>
    <property type="match status" value="1"/>
</dbReference>
<evidence type="ECO:0000256" key="6">
    <source>
        <dbReference type="ARBA" id="ARBA00022723"/>
    </source>
</evidence>
<dbReference type="PANTHER" id="PTHR12998">
    <property type="entry name" value="TRNA:M(4)X MODIFICATION ENZYME TRM13 HOMOLOG"/>
    <property type="match status" value="1"/>
</dbReference>
<comment type="similarity">
    <text evidence="1 12">Belongs to the methyltransferase TRM13 family.</text>
</comment>
<feature type="region of interest" description="Disordered" evidence="13">
    <location>
        <begin position="313"/>
        <end position="335"/>
    </location>
</feature>
<evidence type="ECO:0000256" key="11">
    <source>
        <dbReference type="ARBA" id="ARBA00049393"/>
    </source>
</evidence>
<evidence type="ECO:0000256" key="8">
    <source>
        <dbReference type="ARBA" id="ARBA00022833"/>
    </source>
</evidence>
<evidence type="ECO:0000256" key="7">
    <source>
        <dbReference type="ARBA" id="ARBA00022771"/>
    </source>
</evidence>
<dbReference type="InterPro" id="IPR022776">
    <property type="entry name" value="TRM13/UPF0224_CHHC_Znf_dom"/>
</dbReference>
<protein>
    <recommendedName>
        <fullName evidence="12">tRNA:m(4)X modification enzyme TRM13</fullName>
        <ecNumber evidence="12">2.1.1.225</ecNumber>
    </recommendedName>
</protein>
<proteinExistence type="inferred from homology"/>
<name>D7FVJ5_ECTSI</name>
<feature type="compositionally biased region" description="Basic and acidic residues" evidence="13">
    <location>
        <begin position="468"/>
        <end position="494"/>
    </location>
</feature>
<dbReference type="EMBL" id="FN649760">
    <property type="protein sequence ID" value="CBJ31916.1"/>
    <property type="molecule type" value="Genomic_DNA"/>
</dbReference>
<feature type="domain" description="CHHC U11-48K-type" evidence="14">
    <location>
        <begin position="79"/>
        <end position="106"/>
    </location>
</feature>
<keyword evidence="7 12" id="KW-0863">Zinc-finger</keyword>
<feature type="region of interest" description="Disordered" evidence="13">
    <location>
        <begin position="1"/>
        <end position="30"/>
    </location>
</feature>
<dbReference type="InParanoid" id="D7FVJ5"/>
<evidence type="ECO:0000256" key="4">
    <source>
        <dbReference type="ARBA" id="ARBA00022691"/>
    </source>
</evidence>
<evidence type="ECO:0000256" key="1">
    <source>
        <dbReference type="ARBA" id="ARBA00005265"/>
    </source>
</evidence>
<dbReference type="Pfam" id="PF05206">
    <property type="entry name" value="TRM13"/>
    <property type="match status" value="2"/>
</dbReference>
<evidence type="ECO:0000256" key="12">
    <source>
        <dbReference type="RuleBase" id="RU367103"/>
    </source>
</evidence>
<feature type="compositionally biased region" description="Basic and acidic residues" evidence="13">
    <location>
        <begin position="315"/>
        <end position="324"/>
    </location>
</feature>
<keyword evidence="8 12" id="KW-0862">Zinc</keyword>
<feature type="compositionally biased region" description="Polar residues" evidence="13">
    <location>
        <begin position="511"/>
        <end position="534"/>
    </location>
</feature>
<comment type="catalytic activity">
    <reaction evidence="10 12">
        <text>cytidine(4) in tRNA(Gly)(GCC) + S-adenosyl-L-methionine = 2'-O-methylcytidine(4) in tRNA(Gly)(GCC) + S-adenosyl-L-homocysteine + H(+)</text>
        <dbReference type="Rhea" id="RHEA:43192"/>
        <dbReference type="Rhea" id="RHEA-COMP:10399"/>
        <dbReference type="Rhea" id="RHEA-COMP:10400"/>
        <dbReference type="ChEBI" id="CHEBI:15378"/>
        <dbReference type="ChEBI" id="CHEBI:57856"/>
        <dbReference type="ChEBI" id="CHEBI:59789"/>
        <dbReference type="ChEBI" id="CHEBI:74495"/>
        <dbReference type="ChEBI" id="CHEBI:82748"/>
        <dbReference type="EC" id="2.1.1.225"/>
    </reaction>
</comment>
<evidence type="ECO:0000256" key="3">
    <source>
        <dbReference type="ARBA" id="ARBA00022679"/>
    </source>
</evidence>
<accession>D7FVJ5</accession>
<feature type="compositionally biased region" description="Basic and acidic residues" evidence="13">
    <location>
        <begin position="7"/>
        <end position="19"/>
    </location>
</feature>
<feature type="compositionally biased region" description="Basic and acidic residues" evidence="13">
    <location>
        <begin position="432"/>
        <end position="441"/>
    </location>
</feature>
<dbReference type="GO" id="GO:0030488">
    <property type="term" value="P:tRNA methylation"/>
    <property type="evidence" value="ECO:0007669"/>
    <property type="project" value="InterPro"/>
</dbReference>
<evidence type="ECO:0000256" key="5">
    <source>
        <dbReference type="ARBA" id="ARBA00022694"/>
    </source>
</evidence>
<dbReference type="Proteomes" id="UP000002630">
    <property type="component" value="Unassembled WGS sequence"/>
</dbReference>
<dbReference type="PROSITE" id="PS51800">
    <property type="entry name" value="ZF_CHHC_U11_48K"/>
    <property type="match status" value="1"/>
</dbReference>
<evidence type="ECO:0000259" key="14">
    <source>
        <dbReference type="PROSITE" id="PS51800"/>
    </source>
</evidence>
<dbReference type="GO" id="GO:0008270">
    <property type="term" value="F:zinc ion binding"/>
    <property type="evidence" value="ECO:0007669"/>
    <property type="project" value="UniProtKB-KW"/>
</dbReference>
<evidence type="ECO:0000256" key="10">
    <source>
        <dbReference type="ARBA" id="ARBA00048635"/>
    </source>
</evidence>
<dbReference type="GO" id="GO:0106050">
    <property type="term" value="F:tRNA 2'-O-methyltransferase activity"/>
    <property type="evidence" value="ECO:0007669"/>
    <property type="project" value="UniProtKB-UniRule"/>
</dbReference>
<evidence type="ECO:0000313" key="15">
    <source>
        <dbReference type="EMBL" id="CBJ31916.1"/>
    </source>
</evidence>
<organism evidence="15 16">
    <name type="scientific">Ectocarpus siliculosus</name>
    <name type="common">Brown alga</name>
    <name type="synonym">Conferva siliculosa</name>
    <dbReference type="NCBI Taxonomy" id="2880"/>
    <lineage>
        <taxon>Eukaryota</taxon>
        <taxon>Sar</taxon>
        <taxon>Stramenopiles</taxon>
        <taxon>Ochrophyta</taxon>
        <taxon>PX clade</taxon>
        <taxon>Phaeophyceae</taxon>
        <taxon>Ectocarpales</taxon>
        <taxon>Ectocarpaceae</taxon>
        <taxon>Ectocarpus</taxon>
    </lineage>
</organism>
<keyword evidence="3 12" id="KW-0808">Transferase</keyword>
<keyword evidence="6 12" id="KW-0479">Metal-binding</keyword>
<keyword evidence="16" id="KW-1185">Reference proteome</keyword>
<evidence type="ECO:0000313" key="16">
    <source>
        <dbReference type="Proteomes" id="UP000002630"/>
    </source>
</evidence>